<feature type="region of interest" description="Disordered" evidence="1">
    <location>
        <begin position="203"/>
        <end position="306"/>
    </location>
</feature>
<name>A0AAW1NRG0_9CHLO</name>
<dbReference type="GO" id="GO:2000779">
    <property type="term" value="P:regulation of double-strand break repair"/>
    <property type="evidence" value="ECO:0007669"/>
    <property type="project" value="TreeGrafter"/>
</dbReference>
<gene>
    <name evidence="2" type="ORF">WJX73_000728</name>
</gene>
<feature type="compositionally biased region" description="Low complexity" evidence="1">
    <location>
        <begin position="23"/>
        <end position="55"/>
    </location>
</feature>
<evidence type="ECO:0008006" key="4">
    <source>
        <dbReference type="Google" id="ProtNLM"/>
    </source>
</evidence>
<feature type="compositionally biased region" description="Acidic residues" evidence="1">
    <location>
        <begin position="269"/>
        <end position="297"/>
    </location>
</feature>
<dbReference type="EMBL" id="JALJOQ010000139">
    <property type="protein sequence ID" value="KAK9794352.1"/>
    <property type="molecule type" value="Genomic_DNA"/>
</dbReference>
<evidence type="ECO:0000313" key="2">
    <source>
        <dbReference type="EMBL" id="KAK9794352.1"/>
    </source>
</evidence>
<dbReference type="AlphaFoldDB" id="A0AAW1NRG0"/>
<feature type="region of interest" description="Disordered" evidence="1">
    <location>
        <begin position="364"/>
        <end position="453"/>
    </location>
</feature>
<dbReference type="PANTHER" id="PTHR13468:SF1">
    <property type="entry name" value="PROTEIN DEK"/>
    <property type="match status" value="1"/>
</dbReference>
<dbReference type="InterPro" id="IPR044198">
    <property type="entry name" value="DEK"/>
</dbReference>
<dbReference type="Gene3D" id="1.10.10.60">
    <property type="entry name" value="Homeodomain-like"/>
    <property type="match status" value="1"/>
</dbReference>
<reference evidence="2 3" key="1">
    <citation type="journal article" date="2024" name="Nat. Commun.">
        <title>Phylogenomics reveals the evolutionary origins of lichenization in chlorophyte algae.</title>
        <authorList>
            <person name="Puginier C."/>
            <person name="Libourel C."/>
            <person name="Otte J."/>
            <person name="Skaloud P."/>
            <person name="Haon M."/>
            <person name="Grisel S."/>
            <person name="Petersen M."/>
            <person name="Berrin J.G."/>
            <person name="Delaux P.M."/>
            <person name="Dal Grande F."/>
            <person name="Keller J."/>
        </authorList>
    </citation>
    <scope>NUCLEOTIDE SEQUENCE [LARGE SCALE GENOMIC DNA]</scope>
    <source>
        <strain evidence="2 3">SAG 2036</strain>
    </source>
</reference>
<organism evidence="2 3">
    <name type="scientific">Symbiochloris irregularis</name>
    <dbReference type="NCBI Taxonomy" id="706552"/>
    <lineage>
        <taxon>Eukaryota</taxon>
        <taxon>Viridiplantae</taxon>
        <taxon>Chlorophyta</taxon>
        <taxon>core chlorophytes</taxon>
        <taxon>Trebouxiophyceae</taxon>
        <taxon>Trebouxiales</taxon>
        <taxon>Trebouxiaceae</taxon>
        <taxon>Symbiochloris</taxon>
    </lineage>
</organism>
<feature type="region of interest" description="Disordered" evidence="1">
    <location>
        <begin position="1"/>
        <end position="80"/>
    </location>
</feature>
<evidence type="ECO:0000313" key="3">
    <source>
        <dbReference type="Proteomes" id="UP001465755"/>
    </source>
</evidence>
<feature type="compositionally biased region" description="Basic and acidic residues" evidence="1">
    <location>
        <begin position="203"/>
        <end position="216"/>
    </location>
</feature>
<dbReference type="PANTHER" id="PTHR13468">
    <property type="entry name" value="DEK PROTEIN"/>
    <property type="match status" value="1"/>
</dbReference>
<dbReference type="GO" id="GO:0003677">
    <property type="term" value="F:DNA binding"/>
    <property type="evidence" value="ECO:0007669"/>
    <property type="project" value="InterPro"/>
</dbReference>
<dbReference type="GO" id="GO:0006325">
    <property type="term" value="P:chromatin organization"/>
    <property type="evidence" value="ECO:0007669"/>
    <property type="project" value="InterPro"/>
</dbReference>
<evidence type="ECO:0000256" key="1">
    <source>
        <dbReference type="SAM" id="MobiDB-lite"/>
    </source>
</evidence>
<protein>
    <recommendedName>
        <fullName evidence="4">DEK C-terminal domain-containing protein</fullName>
    </recommendedName>
</protein>
<dbReference type="SUPFAM" id="SSF109715">
    <property type="entry name" value="DEK C-terminal domain"/>
    <property type="match status" value="1"/>
</dbReference>
<feature type="compositionally biased region" description="Acidic residues" evidence="1">
    <location>
        <begin position="370"/>
        <end position="401"/>
    </location>
</feature>
<feature type="compositionally biased region" description="Basic and acidic residues" evidence="1">
    <location>
        <begin position="223"/>
        <end position="259"/>
    </location>
</feature>
<dbReference type="GO" id="GO:0005634">
    <property type="term" value="C:nucleus"/>
    <property type="evidence" value="ECO:0007669"/>
    <property type="project" value="TreeGrafter"/>
</dbReference>
<keyword evidence="3" id="KW-1185">Reference proteome</keyword>
<dbReference type="GO" id="GO:0042393">
    <property type="term" value="F:histone binding"/>
    <property type="evidence" value="ECO:0007669"/>
    <property type="project" value="TreeGrafter"/>
</dbReference>
<feature type="compositionally biased region" description="Basic and acidic residues" evidence="1">
    <location>
        <begin position="62"/>
        <end position="80"/>
    </location>
</feature>
<dbReference type="Proteomes" id="UP001465755">
    <property type="component" value="Unassembled WGS sequence"/>
</dbReference>
<proteinExistence type="predicted"/>
<accession>A0AAW1NRG0</accession>
<sequence length="453" mass="49748">MAATEEHPQLASKPSAETSTEGPAAKSPTAKSTPAAKASSPAKATPKKSTPAASSGPRGRRERTQRDFFVPAEKKETEKLVIKEGEGQRLGDIPNVLFRLQKTTGRTELLEDLHMLLFRRKGKLATRKKDISNFSGFTYPEADKEAELARDEERLGKWKTEHLNLLLDLLDLPRGKDEGATKEGKIKRLLKFLEKPKTLATKDLQEQAAKKREQVERKRKREAKAVEKKAKAEARSEKKVEKAAKKADKIAKRKAEGAQRSRKKARVEESDDDDESAEEAEEEAGEDAAEDESEDELPLGLASKLPSDAELEQTTLAILKGVNIIDFSLKQLLVQLEEKYKVDIGKLKTKKQLVKRVAIMYCSSQPPADGQDEDDDEAAEEPPADDLEPEAQDEIMEEAGIPEEQRADVDVEDAVAGVPAADATEGPPAEEAAKDSLEATAPVPNVDFSADNA</sequence>
<comment type="caution">
    <text evidence="2">The sequence shown here is derived from an EMBL/GenBank/DDBJ whole genome shotgun (WGS) entry which is preliminary data.</text>
</comment>
<feature type="compositionally biased region" description="Low complexity" evidence="1">
    <location>
        <begin position="414"/>
        <end position="423"/>
    </location>
</feature>